<dbReference type="InterPro" id="IPR013708">
    <property type="entry name" value="Shikimate_DH-bd_N"/>
</dbReference>
<sequence>MTKKFGILGYPLGHTMSPPIHKRLFELSGHDGDYDIYEIPPEELETKMPMLKALAGFNVTIPHKVELLAYMDELDETAKRYKALNVVSCGSKYIGYNTDCYGFRKSIEQMGASLSGSVCVLGAGGVGRMFAIESALCGAQVTIAVRESGIELARRVQSDIRAQNPNAQVRIADIAKLHLQSESYHLLINATPAGMYPKVDTMAVDAALLPQCEYVFDSVYNPTVTKLMHEAKKAGCKVAGGMAMLVWQAVKAHQIWDNADYDANDIHALINEMAQTVDKKFSAQ</sequence>
<keyword evidence="2 3" id="KW-0057">Aromatic amino acid biosynthesis</keyword>
<comment type="pathway">
    <text evidence="1 3">Metabolic intermediate biosynthesis; chorismate biosynthesis; chorismate from D-erythrose 4-phosphate and phosphoenolpyruvate: step 4/7.</text>
</comment>
<dbReference type="GO" id="GO:0009423">
    <property type="term" value="P:chorismate biosynthetic process"/>
    <property type="evidence" value="ECO:0007669"/>
    <property type="project" value="UniProtKB-UniRule"/>
</dbReference>
<dbReference type="GO" id="GO:0004764">
    <property type="term" value="F:shikimate 3-dehydrogenase (NADP+) activity"/>
    <property type="evidence" value="ECO:0007669"/>
    <property type="project" value="UniProtKB-UniRule"/>
</dbReference>
<protein>
    <recommendedName>
        <fullName evidence="3">Shikimate dehydrogenase (NADP(+))</fullName>
        <shortName evidence="3">SDH</shortName>
        <ecNumber evidence="3">1.1.1.25</ecNumber>
    </recommendedName>
</protein>
<dbReference type="Gene3D" id="3.40.50.720">
    <property type="entry name" value="NAD(P)-binding Rossmann-like Domain"/>
    <property type="match status" value="1"/>
</dbReference>
<feature type="binding site" evidence="3">
    <location>
        <position position="248"/>
    </location>
    <ligand>
        <name>shikimate</name>
        <dbReference type="ChEBI" id="CHEBI:36208"/>
    </ligand>
</feature>
<dbReference type="Gene3D" id="3.40.50.10860">
    <property type="entry name" value="Leucine Dehydrogenase, chain A, domain 1"/>
    <property type="match status" value="1"/>
</dbReference>
<dbReference type="CDD" id="cd01065">
    <property type="entry name" value="NAD_bind_Shikimate_DH"/>
    <property type="match status" value="1"/>
</dbReference>
<reference evidence="5 6" key="1">
    <citation type="submission" date="2016-10" db="EMBL/GenBank/DDBJ databases">
        <authorList>
            <person name="de Groot N.N."/>
        </authorList>
    </citation>
    <scope>NUCLEOTIDE SEQUENCE [LARGE SCALE GENOMIC DNA]</scope>
    <source>
        <strain evidence="5 6">CGMCC 1.5070</strain>
    </source>
</reference>
<comment type="catalytic activity">
    <reaction evidence="3">
        <text>shikimate + NADP(+) = 3-dehydroshikimate + NADPH + H(+)</text>
        <dbReference type="Rhea" id="RHEA:17737"/>
        <dbReference type="ChEBI" id="CHEBI:15378"/>
        <dbReference type="ChEBI" id="CHEBI:16630"/>
        <dbReference type="ChEBI" id="CHEBI:36208"/>
        <dbReference type="ChEBI" id="CHEBI:57783"/>
        <dbReference type="ChEBI" id="CHEBI:58349"/>
        <dbReference type="EC" id="1.1.1.25"/>
    </reaction>
</comment>
<dbReference type="GO" id="GO:0008652">
    <property type="term" value="P:amino acid biosynthetic process"/>
    <property type="evidence" value="ECO:0007669"/>
    <property type="project" value="UniProtKB-KW"/>
</dbReference>
<feature type="domain" description="Shikimate dehydrogenase substrate binding N-terminal" evidence="4">
    <location>
        <begin position="7"/>
        <end position="87"/>
    </location>
</feature>
<dbReference type="EMBL" id="FOCG01000002">
    <property type="protein sequence ID" value="SEM97250.1"/>
    <property type="molecule type" value="Genomic_DNA"/>
</dbReference>
<dbReference type="SUPFAM" id="SSF51735">
    <property type="entry name" value="NAD(P)-binding Rossmann-fold domains"/>
    <property type="match status" value="1"/>
</dbReference>
<evidence type="ECO:0000313" key="6">
    <source>
        <dbReference type="Proteomes" id="UP000199158"/>
    </source>
</evidence>
<feature type="binding site" evidence="3">
    <location>
        <position position="85"/>
    </location>
    <ligand>
        <name>shikimate</name>
        <dbReference type="ChEBI" id="CHEBI:36208"/>
    </ligand>
</feature>
<comment type="caution">
    <text evidence="3">Lacks conserved residue(s) required for the propagation of feature annotation.</text>
</comment>
<gene>
    <name evidence="3" type="primary">aroE</name>
    <name evidence="5" type="ORF">SAMN05216180_2279</name>
</gene>
<evidence type="ECO:0000259" key="4">
    <source>
        <dbReference type="Pfam" id="PF08501"/>
    </source>
</evidence>
<proteinExistence type="inferred from homology"/>
<feature type="binding site" evidence="3">
    <location>
        <position position="220"/>
    </location>
    <ligand>
        <name>shikimate</name>
        <dbReference type="ChEBI" id="CHEBI:36208"/>
    </ligand>
</feature>
<feature type="active site" description="Proton acceptor" evidence="3">
    <location>
        <position position="64"/>
    </location>
</feature>
<evidence type="ECO:0000256" key="2">
    <source>
        <dbReference type="ARBA" id="ARBA00023141"/>
    </source>
</evidence>
<feature type="binding site" evidence="3">
    <location>
        <position position="76"/>
    </location>
    <ligand>
        <name>NADP(+)</name>
        <dbReference type="ChEBI" id="CHEBI:58349"/>
    </ligand>
</feature>
<evidence type="ECO:0000256" key="3">
    <source>
        <dbReference type="HAMAP-Rule" id="MF_00222"/>
    </source>
</evidence>
<evidence type="ECO:0000313" key="5">
    <source>
        <dbReference type="EMBL" id="SEM97250.1"/>
    </source>
</evidence>
<dbReference type="InterPro" id="IPR046346">
    <property type="entry name" value="Aminoacid_DH-like_N_sf"/>
</dbReference>
<dbReference type="GO" id="GO:0019632">
    <property type="term" value="P:shikimate metabolic process"/>
    <property type="evidence" value="ECO:0007669"/>
    <property type="project" value="TreeGrafter"/>
</dbReference>
<dbReference type="PANTHER" id="PTHR21089:SF1">
    <property type="entry name" value="BIFUNCTIONAL 3-DEHYDROQUINATE DEHYDRATASE_SHIKIMATE DEHYDROGENASE, CHLOROPLASTIC"/>
    <property type="match status" value="1"/>
</dbReference>
<dbReference type="SUPFAM" id="SSF53223">
    <property type="entry name" value="Aminoacid dehydrogenase-like, N-terminal domain"/>
    <property type="match status" value="1"/>
</dbReference>
<feature type="binding site" evidence="3">
    <location>
        <position position="60"/>
    </location>
    <ligand>
        <name>shikimate</name>
        <dbReference type="ChEBI" id="CHEBI:36208"/>
    </ligand>
</feature>
<comment type="similarity">
    <text evidence="3">Belongs to the shikimate dehydrogenase family.</text>
</comment>
<dbReference type="Pfam" id="PF08501">
    <property type="entry name" value="Shikimate_dh_N"/>
    <property type="match status" value="1"/>
</dbReference>
<dbReference type="OrthoDB" id="9792692at2"/>
<organism evidence="5 6">
    <name type="scientific">Hydrogenoanaerobacterium saccharovorans</name>
    <dbReference type="NCBI Taxonomy" id="474960"/>
    <lineage>
        <taxon>Bacteria</taxon>
        <taxon>Bacillati</taxon>
        <taxon>Bacillota</taxon>
        <taxon>Clostridia</taxon>
        <taxon>Eubacteriales</taxon>
        <taxon>Oscillospiraceae</taxon>
        <taxon>Hydrogenoanaerobacterium</taxon>
    </lineage>
</organism>
<evidence type="ECO:0000256" key="1">
    <source>
        <dbReference type="ARBA" id="ARBA00004871"/>
    </source>
</evidence>
<dbReference type="GO" id="GO:0009073">
    <property type="term" value="P:aromatic amino acid family biosynthetic process"/>
    <property type="evidence" value="ECO:0007669"/>
    <property type="project" value="UniProtKB-KW"/>
</dbReference>
<comment type="subunit">
    <text evidence="3">Homodimer.</text>
</comment>
<feature type="binding site" evidence="3">
    <location>
        <position position="99"/>
    </location>
    <ligand>
        <name>shikimate</name>
        <dbReference type="ChEBI" id="CHEBI:36208"/>
    </ligand>
</feature>
<name>A0A1H8CQG5_9FIRM</name>
<dbReference type="Proteomes" id="UP000199158">
    <property type="component" value="Unassembled WGS sequence"/>
</dbReference>
<dbReference type="InterPro" id="IPR022893">
    <property type="entry name" value="Shikimate_DH_fam"/>
</dbReference>
<dbReference type="RefSeq" id="WP_092755168.1">
    <property type="nucleotide sequence ID" value="NZ_FOCG01000002.1"/>
</dbReference>
<dbReference type="STRING" id="474960.SAMN05216180_2279"/>
<dbReference type="HAMAP" id="MF_00222">
    <property type="entry name" value="Shikimate_DH_AroE"/>
    <property type="match status" value="1"/>
</dbReference>
<keyword evidence="3" id="KW-0560">Oxidoreductase</keyword>
<accession>A0A1H8CQG5</accession>
<dbReference type="InterPro" id="IPR036291">
    <property type="entry name" value="NAD(P)-bd_dom_sf"/>
</dbReference>
<feature type="binding site" evidence="3">
    <location>
        <begin position="15"/>
        <end position="17"/>
    </location>
    <ligand>
        <name>shikimate</name>
        <dbReference type="ChEBI" id="CHEBI:36208"/>
    </ligand>
</feature>
<comment type="function">
    <text evidence="3">Involved in the biosynthesis of the chorismate, which leads to the biosynthesis of aromatic amino acids. Catalyzes the reversible NADPH linked reduction of 3-dehydroshikimate (DHSA) to yield shikimate (SA).</text>
</comment>
<dbReference type="AlphaFoldDB" id="A0A1H8CQG5"/>
<keyword evidence="3" id="KW-0521">NADP</keyword>
<feature type="binding site" evidence="3">
    <location>
        <begin position="122"/>
        <end position="126"/>
    </location>
    <ligand>
        <name>NADP(+)</name>
        <dbReference type="ChEBI" id="CHEBI:58349"/>
    </ligand>
</feature>
<dbReference type="PANTHER" id="PTHR21089">
    <property type="entry name" value="SHIKIMATE DEHYDROGENASE"/>
    <property type="match status" value="1"/>
</dbReference>
<keyword evidence="3" id="KW-0028">Amino-acid biosynthesis</keyword>
<keyword evidence="6" id="KW-1185">Reference proteome</keyword>
<feature type="binding site" evidence="3">
    <location>
        <position position="241"/>
    </location>
    <ligand>
        <name>NADP(+)</name>
        <dbReference type="ChEBI" id="CHEBI:58349"/>
    </ligand>
</feature>
<dbReference type="EC" id="1.1.1.25" evidence="3"/>
<dbReference type="UniPathway" id="UPA00053">
    <property type="reaction ID" value="UER00087"/>
</dbReference>